<dbReference type="Proteomes" id="UP000000803">
    <property type="component" value="Chromosome 3R"/>
</dbReference>
<evidence type="ECO:0000313" key="2">
    <source>
        <dbReference type="EMBL" id="AAN13468.1"/>
    </source>
</evidence>
<evidence type="ECO:0000313" key="3">
    <source>
        <dbReference type="EMBL" id="AAZ41809.1"/>
    </source>
</evidence>
<dbReference type="STRING" id="7227.FBpp0081714"/>
<dbReference type="SMR" id="Q8INM2"/>
<reference evidence="2" key="14">
    <citation type="submission" date="2023-12" db="EMBL/GenBank/DDBJ databases">
        <authorList>
            <consortium name="FlyBase"/>
        </authorList>
    </citation>
    <scope>NUCLEOTIDE SEQUENCE</scope>
</reference>
<dbReference type="GeneID" id="318715"/>
<feature type="compositionally biased region" description="Basic residues" evidence="1">
    <location>
        <begin position="220"/>
        <end position="231"/>
    </location>
</feature>
<dbReference type="HOGENOM" id="CLU_1195945_0_0_1"/>
<accession>Q8INM2</accession>
<reference evidence="3" key="7">
    <citation type="submission" date="2005-08" db="EMBL/GenBank/DDBJ databases">
        <authorList>
            <person name="Stapleton M."/>
            <person name="Carlson J."/>
            <person name="Chavez C."/>
            <person name="Frise E."/>
            <person name="George R."/>
            <person name="Pacleb J."/>
            <person name="Park S."/>
            <person name="Wan K."/>
            <person name="Yu C."/>
            <person name="Celniker S."/>
        </authorList>
    </citation>
    <scope>NUCLEOTIDE SEQUENCE</scope>
</reference>
<reference evidence="2" key="12">
    <citation type="journal article" date="2015" name="G3 (Bethesda)">
        <title>Gene Model Annotations for Drosophila melanogaster: The Rule-Benders.</title>
        <authorList>
            <consortium name="FlyBase Consortium"/>
            <person name="Crosby M.A."/>
            <person name="Gramates L.S."/>
            <person name="Dos Santos G."/>
            <person name="Matthews B.B."/>
            <person name="St Pierre S.E."/>
            <person name="Zhou P."/>
            <person name="Schroeder A.J."/>
            <person name="Falls K."/>
            <person name="Emmert D.B."/>
            <person name="Russo S.M."/>
            <person name="Gelbart W.M."/>
            <person name="null"/>
        </authorList>
    </citation>
    <scope>NUCLEOTIDE SEQUENCE</scope>
</reference>
<dbReference type="Bgee" id="FBgn0051406">
    <property type="expression patterns" value="Expressed in spermatocyte in testis and 20 other cell types or tissues"/>
</dbReference>
<reference evidence="2 5" key="9">
    <citation type="journal article" date="2007" name="Science">
        <title>The Release 5.1 annotation of Drosophila melanogaster heterochromatin.</title>
        <authorList>
            <person name="Smith C.D."/>
            <person name="Shu S."/>
            <person name="Mungall C.J."/>
            <person name="Karpen G.H."/>
        </authorList>
    </citation>
    <scope>NUCLEOTIDE SEQUENCE [LARGE SCALE GENOMIC DNA]</scope>
    <source>
        <strain evidence="5">Berkeley</strain>
    </source>
</reference>
<reference evidence="2 5" key="5">
    <citation type="journal article" date="2002" name="Genome Biol.">
        <title>Heterochromatic sequences in a Drosophila whole-genome shotgun assembly.</title>
        <authorList>
            <person name="Hoskins R.A."/>
            <person name="Smith C.D."/>
            <person name="Carlson J.W."/>
            <person name="Carvalho A.B."/>
            <person name="Halpern A."/>
            <person name="Kaminker J.S."/>
            <person name="Kennedy C."/>
            <person name="Mungall C.J."/>
            <person name="Sullivan B.A."/>
            <person name="Sutton G.G."/>
            <person name="Yasuhara J.C."/>
            <person name="Wakimoto B.T."/>
            <person name="Myers E.W."/>
            <person name="Celniker S.E."/>
            <person name="Rubin G.M."/>
            <person name="Karpen G.H."/>
        </authorList>
    </citation>
    <scope>NUCLEOTIDE SEQUENCE [LARGE SCALE GENOMIC DNA]</scope>
    <source>
        <strain evidence="5">Berkeley</strain>
    </source>
</reference>
<dbReference type="RefSeq" id="NP_731476.1">
    <property type="nucleotide sequence ID" value="NM_169341.3"/>
</dbReference>
<reference evidence="5" key="2">
    <citation type="journal article" date="2002" name="Genome Biol.">
        <title>Finishing a whole-genome shotgun: release 3 of the Drosophila melanogaster euchromatic genome sequence.</title>
        <authorList>
            <person name="Celniker S.E."/>
            <person name="Wheeler D.A."/>
            <person name="Kronmiller B."/>
            <person name="Carlson J.W."/>
            <person name="Halpern A."/>
            <person name="Patel S."/>
            <person name="Adams M."/>
            <person name="Champe M."/>
            <person name="Dugan S.P."/>
            <person name="Frise E."/>
            <person name="Hodgson A."/>
            <person name="George R.A."/>
            <person name="Hoskins R.A."/>
            <person name="Laverty T."/>
            <person name="Muzny D.M."/>
            <person name="Nelson C.R."/>
            <person name="Pacleb J.M."/>
            <person name="Park S."/>
            <person name="Pfeiffer B.D."/>
            <person name="Richards S."/>
            <person name="Sodergren E.J."/>
            <person name="Svirskas R."/>
            <person name="Tabor P.E."/>
            <person name="Wan K."/>
            <person name="Stapleton M."/>
            <person name="Sutton G.G."/>
            <person name="Venter C."/>
            <person name="Weinstock G."/>
            <person name="Scherer S.E."/>
            <person name="Myers E.W."/>
            <person name="Gibbs R.A."/>
            <person name="Rubin G.M."/>
        </authorList>
    </citation>
    <scope>NUCLEOTIDE SEQUENCE [LARGE SCALE GENOMIC DNA]</scope>
    <source>
        <strain evidence="5">Berkeley</strain>
    </source>
</reference>
<dbReference type="AlphaFoldDB" id="Q8INM2"/>
<feature type="region of interest" description="Disordered" evidence="1">
    <location>
        <begin position="161"/>
        <end position="249"/>
    </location>
</feature>
<name>Q8INM2_DROME</name>
<feature type="compositionally biased region" description="Polar residues" evidence="1">
    <location>
        <begin position="207"/>
        <end position="217"/>
    </location>
</feature>
<feature type="compositionally biased region" description="Basic and acidic residues" evidence="1">
    <location>
        <begin position="232"/>
        <end position="249"/>
    </location>
</feature>
<dbReference type="VEuPathDB" id="VectorBase:FBgn0051406"/>
<dbReference type="GO" id="GO:0048802">
    <property type="term" value="P:notum morphogenesis"/>
    <property type="evidence" value="ECO:0000315"/>
    <property type="project" value="FlyBase"/>
</dbReference>
<dbReference type="PaxDb" id="7227-FBpp0081714"/>
<keyword evidence="5" id="KW-1185">Reference proteome</keyword>
<dbReference type="ExpressionAtlas" id="Q8INM2">
    <property type="expression patterns" value="baseline and differential"/>
</dbReference>
<dbReference type="FlyBase" id="FBgn0051406">
    <property type="gene designation" value="CG31406"/>
</dbReference>
<reference evidence="2 5" key="6">
    <citation type="journal article" date="2005" name="PLoS Comput. Biol.">
        <title>Combined evidence annotation of transposable elements in genome sequences.</title>
        <authorList>
            <person name="Quesneville H."/>
            <person name="Bergman C.M."/>
            <person name="Andrieu O."/>
            <person name="Autard D."/>
            <person name="Nouaud D."/>
            <person name="Ashburner M."/>
            <person name="Anxolabehere D."/>
        </authorList>
    </citation>
    <scope>NUCLEOTIDE SEQUENCE [LARGE SCALE GENOMIC DNA]</scope>
    <source>
        <strain evidence="5">Berkeley</strain>
    </source>
</reference>
<dbReference type="OMA" id="IPAARQC"/>
<evidence type="ECO:0000313" key="5">
    <source>
        <dbReference type="Proteomes" id="UP000000803"/>
    </source>
</evidence>
<evidence type="ECO:0000313" key="4">
    <source>
        <dbReference type="FlyBase" id="FBgn0051406"/>
    </source>
</evidence>
<dbReference type="EMBL" id="BT023800">
    <property type="protein sequence ID" value="AAZ41809.1"/>
    <property type="molecule type" value="mRNA"/>
</dbReference>
<feature type="compositionally biased region" description="Basic and acidic residues" evidence="1">
    <location>
        <begin position="165"/>
        <end position="177"/>
    </location>
</feature>
<proteinExistence type="evidence at transcript level"/>
<reference evidence="2" key="11">
    <citation type="journal article" date="2015" name="G3 (Bethesda)">
        <title>Gene Model Annotations for Drosophila melanogaster: Impact of High-Throughput Data.</title>
        <authorList>
            <consortium name="FlyBase Consortium"/>
            <person name="Matthews B.B."/>
            <person name="Dos Santos G."/>
            <person name="Crosby M.A."/>
            <person name="Emmert D.B."/>
            <person name="St Pierre S.E."/>
            <person name="Gramates L.S."/>
            <person name="Zhou P."/>
            <person name="Schroeder A.J."/>
            <person name="Falls K."/>
            <person name="Strelets V."/>
            <person name="Russo S.M."/>
            <person name="Gelbart W.M."/>
            <person name="null"/>
        </authorList>
    </citation>
    <scope>NUCLEOTIDE SEQUENCE</scope>
</reference>
<dbReference type="OrthoDB" id="10552464at2759"/>
<feature type="region of interest" description="Disordered" evidence="1">
    <location>
        <begin position="121"/>
        <end position="142"/>
    </location>
</feature>
<feature type="region of interest" description="Disordered" evidence="1">
    <location>
        <begin position="24"/>
        <end position="108"/>
    </location>
</feature>
<protein>
    <submittedName>
        <fullName evidence="3">AT10048p</fullName>
    </submittedName>
    <submittedName>
        <fullName evidence="2">Uncharacterized protein, isoform B</fullName>
    </submittedName>
</protein>
<gene>
    <name evidence="2" type="primary">Dmel\CG31406</name>
    <name evidence="2" type="synonym">BcDNA:AT13367</name>
    <name evidence="2 4" type="ORF">CG31406</name>
    <name evidence="2" type="ORF">Dmel_CG31406</name>
</gene>
<reference evidence="2" key="8">
    <citation type="submission" date="2006-08" db="EMBL/GenBank/DDBJ databases">
        <authorList>
            <person name="Celniker S."/>
            <person name="Carlson J."/>
            <person name="Wan K."/>
            <person name="Frise E."/>
            <person name="Hoskins R."/>
            <person name="Park S."/>
            <person name="Svirskas R."/>
            <person name="Rubin G."/>
        </authorList>
    </citation>
    <scope>NUCLEOTIDE SEQUENCE</scope>
</reference>
<dbReference type="KEGG" id="dme:Dmel_CG31406"/>
<reference evidence="5" key="3">
    <citation type="journal article" date="2002" name="Genome Biol.">
        <title>Annotation of the Drosophila melanogaster euchromatic genome: a systematic review.</title>
        <authorList>
            <person name="Misra S."/>
            <person name="Crosby M.A."/>
            <person name="Mungall C.J."/>
            <person name="Matthews B.B."/>
            <person name="Campbell K.S."/>
            <person name="Hradecky P."/>
            <person name="Huang Y."/>
            <person name="Kaminker J.S."/>
            <person name="Millburn G.H."/>
            <person name="Prochnik S.E."/>
            <person name="Smith C.D."/>
            <person name="Tupy J.L."/>
            <person name="Whitfied E.J."/>
            <person name="Bayraktaroglu L."/>
            <person name="Berman B.P."/>
            <person name="Bettencourt B.R."/>
            <person name="Celniker S.E."/>
            <person name="de Grey A.D."/>
            <person name="Drysdale R.A."/>
            <person name="Harris N.L."/>
            <person name="Richter J."/>
            <person name="Russo S."/>
            <person name="Schroeder A.J."/>
            <person name="Shu S.Q."/>
            <person name="Stapleton M."/>
            <person name="Yamada C."/>
            <person name="Ashburner M."/>
            <person name="Gelbart W.M."/>
            <person name="Rubin G.M."/>
            <person name="Lewis S.E."/>
        </authorList>
    </citation>
    <scope>GENOME REANNOTATION</scope>
    <source>
        <strain evidence="5">Berkeley</strain>
    </source>
</reference>
<dbReference type="UCSC" id="CG31406-RB">
    <property type="organism name" value="d. melanogaster"/>
</dbReference>
<sequence length="249" mass="27169">MVVTRSAATKKQNQVLTLSDQNILAESSRTKGPPVPKKNVKKLPTARQCVKVAANLLDAQEPNENENTGTQRKDGKQLDSKLSSTVQNTEAARSKETPAPKKNVKKLQAALPCADAAANLLEEQASNEMNEEGPPVPKKNVKKLPAARQCVKVAANLLDAQESIENEKTGTKRKDGKQLQAQNSNENEKTSTLKKDKKLLASKTPEAATNDNANPNMKPSLKKSTREHKSKKCNDIQKAGKDHIEHQAE</sequence>
<reference evidence="2" key="15">
    <citation type="submission" date="2024-06" db="EMBL/GenBank/DDBJ databases">
        <title>Drosophila melanogaster release 4 sequence.</title>
        <authorList>
            <consortium name="Berkeley Drosophila Genome Project"/>
            <person name="Celniker S."/>
            <person name="Carlson J."/>
            <person name="Wan K."/>
            <person name="Pfeiffer B."/>
            <person name="Frise E."/>
            <person name="George R."/>
            <person name="Hoskins R."/>
            <person name="Stapleton M."/>
            <person name="Pacleb J."/>
            <person name="Park S."/>
            <person name="Svirskas R."/>
            <person name="Smith E."/>
            <person name="Yu C."/>
            <person name="Rubin G."/>
        </authorList>
    </citation>
    <scope>NUCLEOTIDE SEQUENCE</scope>
</reference>
<dbReference type="DNASU" id="318715"/>
<feature type="compositionally biased region" description="Polar residues" evidence="1">
    <location>
        <begin position="80"/>
        <end position="91"/>
    </location>
</feature>
<dbReference type="AGR" id="FB:FBgn0051406"/>
<reference evidence="2 5" key="10">
    <citation type="journal article" date="2007" name="Science">
        <title>Sequence finishing and mapping of Drosophila melanogaster heterochromatin.</title>
        <authorList>
            <person name="Hoskins R.A."/>
            <person name="Carlson J.W."/>
            <person name="Kennedy C."/>
            <person name="Acevedo D."/>
            <person name="Evans-Holm M."/>
            <person name="Frise E."/>
            <person name="Wan K.H."/>
            <person name="Park S."/>
            <person name="Mendez-Lago M."/>
            <person name="Rossi F."/>
            <person name="Villasante A."/>
            <person name="Dimitri P."/>
            <person name="Karpen G.H."/>
            <person name="Celniker S.E."/>
        </authorList>
    </citation>
    <scope>NUCLEOTIDE SEQUENCE [LARGE SCALE GENOMIC DNA]</scope>
    <source>
        <strain evidence="5">Berkeley</strain>
    </source>
</reference>
<reference evidence="2 5" key="1">
    <citation type="journal article" date="2000" name="Science">
        <title>The genome sequence of Drosophila melanogaster.</title>
        <authorList>
            <person name="Adams M.D."/>
            <person name="Celniker S.E."/>
            <person name="Holt R.A."/>
            <person name="Evans C.A."/>
            <person name="Gocayne J.D."/>
            <person name="Amanatides P.G."/>
            <person name="Scherer S.E."/>
            <person name="Li P.W."/>
            <person name="Hoskins R.A."/>
            <person name="Galle R.F."/>
            <person name="George R.A."/>
            <person name="Lewis S.E."/>
            <person name="Richards S."/>
            <person name="Ashburner M."/>
            <person name="Henderson S.N."/>
            <person name="Sutton G.G."/>
            <person name="Wortman J.R."/>
            <person name="Yandell M.D."/>
            <person name="Zhang Q."/>
            <person name="Chen L.X."/>
            <person name="Brandon R.C."/>
            <person name="Rogers Y.H."/>
            <person name="Blazej R.G."/>
            <person name="Champe M."/>
            <person name="Pfeiffer B.D."/>
            <person name="Wan K.H."/>
            <person name="Doyle C."/>
            <person name="Baxter E.G."/>
            <person name="Helt G."/>
            <person name="Nelson C.R."/>
            <person name="Gabor G.L."/>
            <person name="Abril J.F."/>
            <person name="Agbayani A."/>
            <person name="An H.J."/>
            <person name="Andrews-Pfannkoch C."/>
            <person name="Baldwin D."/>
            <person name="Ballew R.M."/>
            <person name="Basu A."/>
            <person name="Baxendale J."/>
            <person name="Bayraktaroglu L."/>
            <person name="Beasley E.M."/>
            <person name="Beeson K.Y."/>
            <person name="Benos P.V."/>
            <person name="Berman B.P."/>
            <person name="Bhandari D."/>
            <person name="Bolshakov S."/>
            <person name="Borkova D."/>
            <person name="Botchan M.R."/>
            <person name="Bouck J."/>
            <person name="Brokstein P."/>
            <person name="Brottier P."/>
            <person name="Burtis K.C."/>
            <person name="Busam D.A."/>
            <person name="Butler H."/>
            <person name="Cadieu E."/>
            <person name="Center A."/>
            <person name="Chandra I."/>
            <person name="Cherry J.M."/>
            <person name="Cawley S."/>
            <person name="Dahlke C."/>
            <person name="Davenport L.B."/>
            <person name="Davies P."/>
            <person name="de Pablos B."/>
            <person name="Delcher A."/>
            <person name="Deng Z."/>
            <person name="Mays A.D."/>
            <person name="Dew I."/>
            <person name="Dietz S.M."/>
            <person name="Dodson K."/>
            <person name="Doup L.E."/>
            <person name="Downes M."/>
            <person name="Dugan-Rocha S."/>
            <person name="Dunkov B.C."/>
            <person name="Dunn P."/>
            <person name="Durbin K.J."/>
            <person name="Evangelista C.C."/>
            <person name="Ferraz C."/>
            <person name="Ferriera S."/>
            <person name="Fleischmann W."/>
            <person name="Fosler C."/>
            <person name="Gabrielian A.E."/>
            <person name="Garg N.S."/>
            <person name="Gelbart W.M."/>
            <person name="Glasser K."/>
            <person name="Glodek A."/>
            <person name="Gong F."/>
            <person name="Gorrell J.H."/>
            <person name="Gu Z."/>
            <person name="Guan P."/>
            <person name="Harris M."/>
            <person name="Harris N.L."/>
            <person name="Harvey D."/>
            <person name="Heiman T.J."/>
            <person name="Hernandez J.R."/>
            <person name="Houck J."/>
            <person name="Hostin D."/>
            <person name="Houston K.A."/>
            <person name="Howland T.J."/>
            <person name="Wei M.H."/>
            <person name="Ibegwam C."/>
            <person name="Jalali M."/>
            <person name="Kalush F."/>
            <person name="Karpen G.H."/>
            <person name="Ke Z."/>
            <person name="Kennison J.A."/>
            <person name="Ketchum K.A."/>
            <person name="Kimmel B.E."/>
            <person name="Kodira C.D."/>
            <person name="Kraft C."/>
            <person name="Kravitz S."/>
            <person name="Kulp D."/>
            <person name="Lai Z."/>
            <person name="Lasko P."/>
            <person name="Lei Y."/>
            <person name="Levitsky A.A."/>
            <person name="Li J."/>
            <person name="Li Z."/>
            <person name="Liang Y."/>
            <person name="Lin X."/>
            <person name="Liu X."/>
            <person name="Mattei B."/>
            <person name="McIntosh T.C."/>
            <person name="McLeod M.P."/>
            <person name="McPherson D."/>
            <person name="Merkulov G."/>
            <person name="Milshina N.V."/>
            <person name="Mobarry C."/>
            <person name="Morris J."/>
            <person name="Moshrefi A."/>
            <person name="Mount S.M."/>
            <person name="Moy M."/>
            <person name="Murphy B."/>
            <person name="Murphy L."/>
            <person name="Muzny D.M."/>
            <person name="Nelson D.L."/>
            <person name="Nelson D.R."/>
            <person name="Nelson K.A."/>
            <person name="Nixon K."/>
            <person name="Nusskern D.R."/>
            <person name="Pacleb J.M."/>
            <person name="Palazzolo M."/>
            <person name="Pittman G.S."/>
            <person name="Pan S."/>
            <person name="Pollard J."/>
            <person name="Puri V."/>
            <person name="Reese M.G."/>
            <person name="Reinert K."/>
            <person name="Remington K."/>
            <person name="Saunders R.D."/>
            <person name="Scheeler F."/>
            <person name="Shen H."/>
            <person name="Shue B.C."/>
            <person name="Siden-Kiamos I."/>
            <person name="Simpson M."/>
            <person name="Skupski M.P."/>
            <person name="Smith T."/>
            <person name="Spier E."/>
            <person name="Spradling A.C."/>
            <person name="Stapleton M."/>
            <person name="Strong R."/>
            <person name="Sun E."/>
            <person name="Svirskas R."/>
            <person name="Tector C."/>
            <person name="Turner R."/>
            <person name="Venter E."/>
            <person name="Wang A.H."/>
            <person name="Wang X."/>
            <person name="Wang Z.Y."/>
            <person name="Wassarman D.A."/>
            <person name="Weinstock G.M."/>
            <person name="Weissenbach J."/>
            <person name="Williams S.M."/>
            <person name="WoodageT"/>
            <person name="Worley K.C."/>
            <person name="Wu D."/>
            <person name="Yang S."/>
            <person name="Yao Q.A."/>
            <person name="Ye J."/>
            <person name="Yeh R.F."/>
            <person name="Zaveri J.S."/>
            <person name="Zhan M."/>
            <person name="Zhang G."/>
            <person name="Zhao Q."/>
            <person name="Zheng L."/>
            <person name="Zheng X.H."/>
            <person name="Zhong F.N."/>
            <person name="Zhong W."/>
            <person name="Zhou X."/>
            <person name="Zhu S."/>
            <person name="Zhu X."/>
            <person name="Smith H.O."/>
            <person name="Gibbs R.A."/>
            <person name="Myers E.W."/>
            <person name="Rubin G.M."/>
            <person name="Venter J.C."/>
        </authorList>
    </citation>
    <scope>NUCLEOTIDE SEQUENCE [LARGE SCALE GENOMIC DNA]</scope>
    <source>
        <strain evidence="5">Berkeley</strain>
    </source>
</reference>
<evidence type="ECO:0000256" key="1">
    <source>
        <dbReference type="SAM" id="MobiDB-lite"/>
    </source>
</evidence>
<reference evidence="5" key="4">
    <citation type="journal article" date="2002" name="Genome Biol.">
        <title>The transposable elements of the Drosophila melanogaster euchromatin: a genomics perspective.</title>
        <authorList>
            <person name="Kaminker J.S."/>
            <person name="Bergman C.M."/>
            <person name="Kronmiller B."/>
            <person name="Carlson J."/>
            <person name="Svirskas R."/>
            <person name="Patel S."/>
            <person name="Frise E."/>
            <person name="Wheeler D.A."/>
            <person name="Lewis S.E."/>
            <person name="Rubin G.M."/>
            <person name="Ashburner M."/>
            <person name="Celniker S.E."/>
        </authorList>
    </citation>
    <scope>NUCLEOTIDE SEQUENCE [LARGE SCALE GENOMIC DNA]</scope>
    <source>
        <strain evidence="5">Berkeley</strain>
    </source>
</reference>
<dbReference type="EMBL" id="AE014297">
    <property type="protein sequence ID" value="AAN13468.1"/>
    <property type="molecule type" value="Genomic_DNA"/>
</dbReference>
<reference evidence="2" key="13">
    <citation type="journal article" date="2015" name="Genome Res.">
        <title>The Release 6 reference sequence of the Drosophila melanogaster genome.</title>
        <authorList>
            <person name="Hoskins R.A."/>
            <person name="Carlson J.W."/>
            <person name="Wan K.H."/>
            <person name="Park S."/>
            <person name="Mendez I."/>
            <person name="Galle S.E."/>
            <person name="Booth B.W."/>
            <person name="Pfeiffer B.D."/>
            <person name="George R.A."/>
            <person name="Svirskas R."/>
            <person name="Krzywinski M."/>
            <person name="Schein J."/>
            <person name="Accardo M.C."/>
            <person name="Damia E."/>
            <person name="Messina G."/>
            <person name="Mendez-Lago M."/>
            <person name="de Pablos B."/>
            <person name="Demakova O.V."/>
            <person name="Andreyeva E.N."/>
            <person name="Boldyreva L.V."/>
            <person name="Marra M."/>
            <person name="Carvalho A.B."/>
            <person name="Dimitri P."/>
            <person name="Villasante A."/>
            <person name="Zhimulev I.F."/>
            <person name="Rubin G.M."/>
            <person name="Karpen G.H."/>
            <person name="Celniker S.E."/>
        </authorList>
    </citation>
    <scope>NUCLEOTIDE SEQUENCE</scope>
</reference>
<dbReference type="BioGRID-ORCS" id="318715">
    <property type="hits" value="0 hits in 1 CRISPR screen"/>
</dbReference>
<organism evidence="2 5">
    <name type="scientific">Drosophila melanogaster</name>
    <name type="common">Fruit fly</name>
    <dbReference type="NCBI Taxonomy" id="7227"/>
    <lineage>
        <taxon>Eukaryota</taxon>
        <taxon>Metazoa</taxon>
        <taxon>Ecdysozoa</taxon>
        <taxon>Arthropoda</taxon>
        <taxon>Hexapoda</taxon>
        <taxon>Insecta</taxon>
        <taxon>Pterygota</taxon>
        <taxon>Neoptera</taxon>
        <taxon>Endopterygota</taxon>
        <taxon>Diptera</taxon>
        <taxon>Brachycera</taxon>
        <taxon>Muscomorpha</taxon>
        <taxon>Ephydroidea</taxon>
        <taxon>Drosophilidae</taxon>
        <taxon>Drosophila</taxon>
        <taxon>Sophophora</taxon>
    </lineage>
</organism>